<name>A0A0K2V7R9_LEPSM</name>
<feature type="non-terminal residue" evidence="1">
    <location>
        <position position="1"/>
    </location>
</feature>
<reference evidence="1" key="1">
    <citation type="submission" date="2014-05" db="EMBL/GenBank/DDBJ databases">
        <authorList>
            <person name="Chronopoulou M."/>
        </authorList>
    </citation>
    <scope>NUCLEOTIDE SEQUENCE</scope>
    <source>
        <tissue evidence="1">Whole organism</tissue>
    </source>
</reference>
<protein>
    <submittedName>
        <fullName evidence="1">Uncharacterized protein</fullName>
    </submittedName>
</protein>
<dbReference type="AlphaFoldDB" id="A0A0K2V7R9"/>
<proteinExistence type="predicted"/>
<evidence type="ECO:0000313" key="1">
    <source>
        <dbReference type="EMBL" id="CDW45981.1"/>
    </source>
</evidence>
<accession>A0A0K2V7R9</accession>
<sequence>FFHVLGNSIQFKYKLQILSVYSSELVGKFINKCHGIGRKRMIAALLSEKKTTFQY</sequence>
<dbReference type="EMBL" id="HACA01028620">
    <property type="protein sequence ID" value="CDW45981.1"/>
    <property type="molecule type" value="Transcribed_RNA"/>
</dbReference>
<organism evidence="1">
    <name type="scientific">Lepeophtheirus salmonis</name>
    <name type="common">Salmon louse</name>
    <name type="synonym">Caligus salmonis</name>
    <dbReference type="NCBI Taxonomy" id="72036"/>
    <lineage>
        <taxon>Eukaryota</taxon>
        <taxon>Metazoa</taxon>
        <taxon>Ecdysozoa</taxon>
        <taxon>Arthropoda</taxon>
        <taxon>Crustacea</taxon>
        <taxon>Multicrustacea</taxon>
        <taxon>Hexanauplia</taxon>
        <taxon>Copepoda</taxon>
        <taxon>Siphonostomatoida</taxon>
        <taxon>Caligidae</taxon>
        <taxon>Lepeophtheirus</taxon>
    </lineage>
</organism>